<accession>A0A1I7XWV8</accession>
<organism evidence="1 2">
    <name type="scientific">Steinernema glaseri</name>
    <dbReference type="NCBI Taxonomy" id="37863"/>
    <lineage>
        <taxon>Eukaryota</taxon>
        <taxon>Metazoa</taxon>
        <taxon>Ecdysozoa</taxon>
        <taxon>Nematoda</taxon>
        <taxon>Chromadorea</taxon>
        <taxon>Rhabditida</taxon>
        <taxon>Tylenchina</taxon>
        <taxon>Panagrolaimomorpha</taxon>
        <taxon>Strongyloidoidea</taxon>
        <taxon>Steinernematidae</taxon>
        <taxon>Steinernema</taxon>
    </lineage>
</organism>
<dbReference type="AlphaFoldDB" id="A0A1I7XWV8"/>
<dbReference type="Gene3D" id="3.30.710.10">
    <property type="entry name" value="Potassium Channel Kv1.1, Chain A"/>
    <property type="match status" value="1"/>
</dbReference>
<protein>
    <submittedName>
        <fullName evidence="2">Skp1_POZ domain-containing protein</fullName>
    </submittedName>
</protein>
<dbReference type="InterPro" id="IPR016897">
    <property type="entry name" value="SKP1"/>
</dbReference>
<dbReference type="GO" id="GO:0006511">
    <property type="term" value="P:ubiquitin-dependent protein catabolic process"/>
    <property type="evidence" value="ECO:0007669"/>
    <property type="project" value="InterPro"/>
</dbReference>
<dbReference type="InterPro" id="IPR011333">
    <property type="entry name" value="SKP1/BTB/POZ_sf"/>
</dbReference>
<dbReference type="PANTHER" id="PTHR11165">
    <property type="entry name" value="SKP1"/>
    <property type="match status" value="1"/>
</dbReference>
<name>A0A1I7XWV8_9BILA</name>
<dbReference type="SUPFAM" id="SSF54695">
    <property type="entry name" value="POZ domain"/>
    <property type="match status" value="1"/>
</dbReference>
<dbReference type="Proteomes" id="UP000095287">
    <property type="component" value="Unplaced"/>
</dbReference>
<keyword evidence="1" id="KW-1185">Reference proteome</keyword>
<sequence>MKRVAEKEDYLLYLVSEEGERLPVMRSLMLEQSVTVRNCLMMTKQGDNMIPIDKYSSHTLRLVIRWCEQHESCKVPETAREILDHTFSVQLTPEEHALLGGDIVELKNLYEAAQYLEIMTLANAVARVAADQIGKCASSEEMRTLLANFVDTLVTRDEAEEEGNAE</sequence>
<evidence type="ECO:0000313" key="2">
    <source>
        <dbReference type="WBParaSite" id="L893_g10282.t1"/>
    </source>
</evidence>
<reference evidence="2" key="1">
    <citation type="submission" date="2016-11" db="UniProtKB">
        <authorList>
            <consortium name="WormBaseParasite"/>
        </authorList>
    </citation>
    <scope>IDENTIFICATION</scope>
</reference>
<evidence type="ECO:0000313" key="1">
    <source>
        <dbReference type="Proteomes" id="UP000095287"/>
    </source>
</evidence>
<proteinExistence type="predicted"/>
<dbReference type="WBParaSite" id="L893_g10282.t1">
    <property type="protein sequence ID" value="L893_g10282.t1"/>
    <property type="gene ID" value="L893_g10282"/>
</dbReference>